<dbReference type="EMBL" id="JACXAC010000002">
    <property type="protein sequence ID" value="MBD2721629.1"/>
    <property type="molecule type" value="Genomic_DNA"/>
</dbReference>
<proteinExistence type="predicted"/>
<gene>
    <name evidence="2" type="ORF">IC234_05770</name>
</gene>
<organism evidence="2 3">
    <name type="scientific">Hymenobacter armeniacus</name>
    <dbReference type="NCBI Taxonomy" id="2771358"/>
    <lineage>
        <taxon>Bacteria</taxon>
        <taxon>Pseudomonadati</taxon>
        <taxon>Bacteroidota</taxon>
        <taxon>Cytophagia</taxon>
        <taxon>Cytophagales</taxon>
        <taxon>Hymenobacteraceae</taxon>
        <taxon>Hymenobacter</taxon>
    </lineage>
</organism>
<comment type="caution">
    <text evidence="2">The sequence shown here is derived from an EMBL/GenBank/DDBJ whole genome shotgun (WGS) entry which is preliminary data.</text>
</comment>
<accession>A0ABR8JV61</accession>
<feature type="chain" id="PRO_5045361664" description="Trimeric autotransporter adhesin YadA-like head domain-containing protein" evidence="1">
    <location>
        <begin position="31"/>
        <end position="765"/>
    </location>
</feature>
<evidence type="ECO:0000313" key="2">
    <source>
        <dbReference type="EMBL" id="MBD2721629.1"/>
    </source>
</evidence>
<sequence>MRKRYSSRRFPRKSAWLLAALGLGAAPAFAQNGVGINTTAPSPNGLTIKGGGANSELLFFRNNTDAPKWHWNLLGGGLNLSETDVADYRLFLKPGGRVGISTNNPVSLLSNTSQNIIDARGYGINPGSLTWAFNDQGYAASFFNANNGVGGPGGFGGLAVKIAAIDPASAALDVSQGAVVGTPGTSLLRVAATGLVGIQNYDAQQLLHLGNNAYAKPVFLRLSTGNGAAQRVWDLGVPVDPANAGDATGEYYDFALRDASANATRLLVEWNSGNVGVGTSAPGYRLDVAGDINGSGLLRLAGQPMLYGRGNNVYLGSLMYAATAPTGINNTFVGANVGNQLTSGINNTVVGFAAGDAITSGQSNALMGVQAGGSLTTGTDNVFIGHDPGLGSTVGGNNVGIGTQALYNSNGSENVGLGTNAGTSATTGSYNTFVGSAANLTNGATQRSRATALGYNARVDKDDAVVLGDPFNTAVAVGIGTDAPSATLDVAGTTSTVRLRGLTGSNTRLVTVAANGTLGTQAVPDGTNFIQNQTAADQTGGFRVGGNGYVGGRLGVGTTAPFSQLANTSQNIVGSDLQGGNPGSLAWAANQAGFVAMVHNAGTGSFRNGLAVSVAGTDADASALDVSSGAAQTVAGTTLLSVRANGRVGVGTNTPDAKLDVEAGAGNLALKVTSGTAVYSTASATVSASNSTLNPTAMVHYYTTNSSNAANGTVTLGTGTEGQGLLLGNFDAQNLSVTYATGTATVNANTIAHFVYLSSGWRLLQ</sequence>
<feature type="signal peptide" evidence="1">
    <location>
        <begin position="1"/>
        <end position="30"/>
    </location>
</feature>
<evidence type="ECO:0008006" key="4">
    <source>
        <dbReference type="Google" id="ProtNLM"/>
    </source>
</evidence>
<dbReference type="RefSeq" id="WP_190922904.1">
    <property type="nucleotide sequence ID" value="NZ_JACXAC010000002.1"/>
</dbReference>
<dbReference type="Proteomes" id="UP000606003">
    <property type="component" value="Unassembled WGS sequence"/>
</dbReference>
<keyword evidence="3" id="KW-1185">Reference proteome</keyword>
<name>A0ABR8JV61_9BACT</name>
<evidence type="ECO:0000313" key="3">
    <source>
        <dbReference type="Proteomes" id="UP000606003"/>
    </source>
</evidence>
<protein>
    <recommendedName>
        <fullName evidence="4">Trimeric autotransporter adhesin YadA-like head domain-containing protein</fullName>
    </recommendedName>
</protein>
<reference evidence="2 3" key="1">
    <citation type="submission" date="2020-09" db="EMBL/GenBank/DDBJ databases">
        <authorList>
            <person name="Kim M.K."/>
        </authorList>
    </citation>
    <scope>NUCLEOTIDE SEQUENCE [LARGE SCALE GENOMIC DNA]</scope>
    <source>
        <strain evidence="2 3">BT189</strain>
    </source>
</reference>
<keyword evidence="1" id="KW-0732">Signal</keyword>
<evidence type="ECO:0000256" key="1">
    <source>
        <dbReference type="SAM" id="SignalP"/>
    </source>
</evidence>